<dbReference type="EMBL" id="CP093345">
    <property type="protein sequence ID" value="WOG91101.1"/>
    <property type="molecule type" value="Genomic_DNA"/>
</dbReference>
<dbReference type="Proteomes" id="UP000077755">
    <property type="component" value="Chromosome 3"/>
</dbReference>
<dbReference type="Pfam" id="PF00657">
    <property type="entry name" value="Lipase_GDSL"/>
    <property type="match status" value="1"/>
</dbReference>
<keyword evidence="6" id="KW-1185">Reference proteome</keyword>
<evidence type="ECO:0000256" key="3">
    <source>
        <dbReference type="ARBA" id="ARBA00022963"/>
    </source>
</evidence>
<comment type="similarity">
    <text evidence="1">Belongs to the 'GDSL' lipolytic enzyme family.</text>
</comment>
<evidence type="ECO:0000256" key="4">
    <source>
        <dbReference type="ARBA" id="ARBA00023098"/>
    </source>
</evidence>
<keyword evidence="3" id="KW-0442">Lipid degradation</keyword>
<name>A0A165ZTA4_DAUCS</name>
<keyword evidence="4" id="KW-0443">Lipid metabolism</keyword>
<dbReference type="PANTHER" id="PTHR46020">
    <property type="entry name" value="OSJNBB0059K02.9 PROTEIN"/>
    <property type="match status" value="1"/>
</dbReference>
<gene>
    <name evidence="5" type="ORF">DCAR_0310349</name>
</gene>
<sequence length="356" mass="39782">MTLLKFLPCYFFILIHLLISADGINSELSSKQNIPISRHDSRPKKLFVFGDSYADTGNIPRSQSPSWKQPYGVTFPGRPSGRFSDGRILTDYIAKFLGIQSPTPYQWRKLARQRLHNGMNFAYGGTGVFDTDVQLPNMTNQIDLLQKLMLPDSLYSKTDLQSSLVLVTLCGNDYSDLSTTGGSIPDIMAYITRVVNQLELNLKHIKTLGARKIVVTGLQPLGCLPRETEESSYKQCNETENTLAVFHNFLLQQAVAKLNNESHSSKPVFTVLDLYASFNQVLQNKGGVMFRTPLKPCCMGIRGDSRCGSVSDKGVKLYNVCRNPESAFFWDTSHPTQAGWSAVFSSYLKATLEQCF</sequence>
<dbReference type="AlphaFoldDB" id="A0A165ZTA4"/>
<dbReference type="GO" id="GO:0016042">
    <property type="term" value="P:lipid catabolic process"/>
    <property type="evidence" value="ECO:0007669"/>
    <property type="project" value="UniProtKB-KW"/>
</dbReference>
<evidence type="ECO:0000313" key="6">
    <source>
        <dbReference type="Proteomes" id="UP000077755"/>
    </source>
</evidence>
<dbReference type="InterPro" id="IPR036514">
    <property type="entry name" value="SGNH_hydro_sf"/>
</dbReference>
<dbReference type="PANTHER" id="PTHR46020:SF32">
    <property type="entry name" value="GDSL ESTERASE_LIPASE"/>
    <property type="match status" value="1"/>
</dbReference>
<keyword evidence="2" id="KW-0378">Hydrolase</keyword>
<proteinExistence type="inferred from homology"/>
<dbReference type="InterPro" id="IPR001087">
    <property type="entry name" value="GDSL"/>
</dbReference>
<evidence type="ECO:0000256" key="1">
    <source>
        <dbReference type="ARBA" id="ARBA00008668"/>
    </source>
</evidence>
<dbReference type="KEGG" id="dcr:108211596"/>
<reference evidence="5" key="2">
    <citation type="submission" date="2022-03" db="EMBL/GenBank/DDBJ databases">
        <title>Draft title - Genomic analysis of global carrot germplasm unveils the trajectory of domestication and the origin of high carotenoid orange carrot.</title>
        <authorList>
            <person name="Iorizzo M."/>
            <person name="Ellison S."/>
            <person name="Senalik D."/>
            <person name="Macko-Podgorni A."/>
            <person name="Grzebelus D."/>
            <person name="Bostan H."/>
            <person name="Rolling W."/>
            <person name="Curaba J."/>
            <person name="Simon P."/>
        </authorList>
    </citation>
    <scope>NUCLEOTIDE SEQUENCE</scope>
    <source>
        <tissue evidence="5">Leaf</tissue>
    </source>
</reference>
<dbReference type="OrthoDB" id="1600564at2759"/>
<dbReference type="SUPFAM" id="SSF52266">
    <property type="entry name" value="SGNH hydrolase"/>
    <property type="match status" value="1"/>
</dbReference>
<accession>A0A165ZTA4</accession>
<dbReference type="Gene3D" id="3.40.50.1110">
    <property type="entry name" value="SGNH hydrolase"/>
    <property type="match status" value="1"/>
</dbReference>
<reference evidence="5" key="1">
    <citation type="journal article" date="2016" name="Nat. Genet.">
        <title>A high-quality carrot genome assembly provides new insights into carotenoid accumulation and asterid genome evolution.</title>
        <authorList>
            <person name="Iorizzo M."/>
            <person name="Ellison S."/>
            <person name="Senalik D."/>
            <person name="Zeng P."/>
            <person name="Satapoomin P."/>
            <person name="Huang J."/>
            <person name="Bowman M."/>
            <person name="Iovene M."/>
            <person name="Sanseverino W."/>
            <person name="Cavagnaro P."/>
            <person name="Yildiz M."/>
            <person name="Macko-Podgorni A."/>
            <person name="Moranska E."/>
            <person name="Grzebelus E."/>
            <person name="Grzebelus D."/>
            <person name="Ashrafi H."/>
            <person name="Zheng Z."/>
            <person name="Cheng S."/>
            <person name="Spooner D."/>
            <person name="Van Deynze A."/>
            <person name="Simon P."/>
        </authorList>
    </citation>
    <scope>NUCLEOTIDE SEQUENCE</scope>
    <source>
        <tissue evidence="5">Leaf</tissue>
    </source>
</reference>
<organism evidence="5 6">
    <name type="scientific">Daucus carota subsp. sativus</name>
    <name type="common">Carrot</name>
    <dbReference type="NCBI Taxonomy" id="79200"/>
    <lineage>
        <taxon>Eukaryota</taxon>
        <taxon>Viridiplantae</taxon>
        <taxon>Streptophyta</taxon>
        <taxon>Embryophyta</taxon>
        <taxon>Tracheophyta</taxon>
        <taxon>Spermatophyta</taxon>
        <taxon>Magnoliopsida</taxon>
        <taxon>eudicotyledons</taxon>
        <taxon>Gunneridae</taxon>
        <taxon>Pentapetalae</taxon>
        <taxon>asterids</taxon>
        <taxon>campanulids</taxon>
        <taxon>Apiales</taxon>
        <taxon>Apiaceae</taxon>
        <taxon>Apioideae</taxon>
        <taxon>Scandiceae</taxon>
        <taxon>Daucinae</taxon>
        <taxon>Daucus</taxon>
        <taxon>Daucus sect. Daucus</taxon>
    </lineage>
</organism>
<dbReference type="Gramene" id="KZN00398">
    <property type="protein sequence ID" value="KZN00398"/>
    <property type="gene ID" value="DCAR_009152"/>
</dbReference>
<protein>
    <submittedName>
        <fullName evidence="5">Uncharacterized protein</fullName>
    </submittedName>
</protein>
<evidence type="ECO:0000256" key="2">
    <source>
        <dbReference type="ARBA" id="ARBA00022801"/>
    </source>
</evidence>
<dbReference type="OMA" id="PCCETFT"/>
<evidence type="ECO:0000313" key="5">
    <source>
        <dbReference type="EMBL" id="WOG91101.1"/>
    </source>
</evidence>
<dbReference type="GO" id="GO:0016788">
    <property type="term" value="F:hydrolase activity, acting on ester bonds"/>
    <property type="evidence" value="ECO:0007669"/>
    <property type="project" value="InterPro"/>
</dbReference>